<dbReference type="InterPro" id="IPR049730">
    <property type="entry name" value="SNF2/RAD54-like_C"/>
</dbReference>
<feature type="domain" description="Helicase C-terminal" evidence="5">
    <location>
        <begin position="979"/>
        <end position="1132"/>
    </location>
</feature>
<dbReference type="CDD" id="cd18793">
    <property type="entry name" value="SF2_C_SNF"/>
    <property type="match status" value="1"/>
</dbReference>
<dbReference type="InterPro" id="IPR000330">
    <property type="entry name" value="SNF2_N"/>
</dbReference>
<accession>A0A1M6SWD2</accession>
<keyword evidence="2" id="KW-0863">Zinc-finger</keyword>
<dbReference type="InterPro" id="IPR001650">
    <property type="entry name" value="Helicase_C-like"/>
</dbReference>
<proteinExistence type="predicted"/>
<evidence type="ECO:0000313" key="7">
    <source>
        <dbReference type="Proteomes" id="UP000184275"/>
    </source>
</evidence>
<sequence>MSADSIKHSLWGDKWRAAVEQSFPVYSRSQARAADIKISGRTVEARIVDGSWSTQKTVLLLSRFSEEEESALMDSFKKNPQLAEALAHHLEPKEALELAEGSGIKLFPERGVKFSVKCSCGMRGMCHHAYAAIYGVGKKVDRDPFILFKIRGMNVGMLAEQCTQASWEEDLPVLEGADSLPLFAGKFTLVPKAGAEEISEVPEYESADIVDVRKAVVHLVSPNAVFHADFVDAYRECLLEMFAKNFERYPEKSVDLAVPGIVRYRGGSCWMFGNVPLEWALDAVSVEGPVGMEKADVSFRLLDYARRTALEILHRGTVFPKPFAIDKKDAQFFWQPMDFIPEVHGAIERLQAWLPAKFVRSDMEPPHLMTQNAAEMLVLAILNTYLRVGSEKIFRDERLYAFFGDVTLAYSGKNDGIEEFEKWLSGYNLPYAPYLPVINGVDAGFGKVDVDLDFLDKSTGEINSYSKLWIRDFPSEKRARILRSLQPLQNFLPGYDDYVSAKAMDNIHLSGENLIRFLNESVPLFRALDLEMDLPKGIERVVRGVPHPQIVRSDEKKQAGFCRLENLLQMNWSLEIAGKWMDGKKFLELYAESKDLLYYEGQYFYVLPEDVKTIKEGLRDRFKIPAIKVLQIALAGEFEGLSVDIAPEALEEIHKLKSENESDIPVPPQIRASLRPYQKRGFAWMLGNSKLGFGSIIADDMGLGKTLQVITLLQQMKNDGALENEKAIVIVPTGLLQNWKKELSKFAPELNVRIYHGSHRQLEMTDQDVLVTTYGVLRSDKDKLTEMRWQVAVIDEAQNIKNAGTSQSRVVRSVSAKIKIAMSGTPVENRLLEFWSIMDFCNRGFLGSAKSFHEEFEFPIQGRGNKHRAVLFKKISAPFLLRRLKTDKSIIADLPEKLEQNDWATLSPEQESLYRKTFDSCMAKLADFNVENAEEKFERSAAVLRLIVALKQICNHPVQYLKEGKPDPALSGKMQLFLDIVGGILETDEKVLVFTQFTEMGEILQEVLKKELKAESLFYHGGLSVSAREQIISEFETSPEKRILILSLKAGGTGLNLTVASQVIHYDLWWNPAVEAQATDRAYRIGQNRRVVVHRLITKDTFEEKINDMLESKKKISEMTVASGENWITKLSDDELRQVFTLGKN</sequence>
<dbReference type="InterPro" id="IPR014001">
    <property type="entry name" value="Helicase_ATP-bd"/>
</dbReference>
<evidence type="ECO:0000256" key="2">
    <source>
        <dbReference type="PROSITE-ProRule" id="PRU00325"/>
    </source>
</evidence>
<dbReference type="PROSITE" id="PS51192">
    <property type="entry name" value="HELICASE_ATP_BIND_1"/>
    <property type="match status" value="1"/>
</dbReference>
<name>A0A1M6SWD2_9BACT</name>
<dbReference type="InterPro" id="IPR027417">
    <property type="entry name" value="P-loop_NTPase"/>
</dbReference>
<dbReference type="SUPFAM" id="SSF52540">
    <property type="entry name" value="P-loop containing nucleoside triphosphate hydrolases"/>
    <property type="match status" value="2"/>
</dbReference>
<keyword evidence="2" id="KW-0862">Zinc</keyword>
<dbReference type="PROSITE" id="PS50966">
    <property type="entry name" value="ZF_SWIM"/>
    <property type="match status" value="1"/>
</dbReference>
<evidence type="ECO:0000313" key="6">
    <source>
        <dbReference type="EMBL" id="SHK49031.1"/>
    </source>
</evidence>
<dbReference type="GO" id="GO:0004386">
    <property type="term" value="F:helicase activity"/>
    <property type="evidence" value="ECO:0007669"/>
    <property type="project" value="UniProtKB-KW"/>
</dbReference>
<feature type="domain" description="SWIM-type" evidence="3">
    <location>
        <begin position="110"/>
        <end position="137"/>
    </location>
</feature>
<dbReference type="InterPro" id="IPR007527">
    <property type="entry name" value="Znf_SWIM"/>
</dbReference>
<dbReference type="RefSeq" id="WP_073303277.1">
    <property type="nucleotide sequence ID" value="NZ_FRAW01000007.1"/>
</dbReference>
<gene>
    <name evidence="6" type="ORF">SAMN05720469_10787</name>
</gene>
<dbReference type="PANTHER" id="PTHR45629:SF7">
    <property type="entry name" value="DNA EXCISION REPAIR PROTEIN ERCC-6-RELATED"/>
    <property type="match status" value="1"/>
</dbReference>
<dbReference type="GO" id="GO:0015616">
    <property type="term" value="F:DNA translocase activity"/>
    <property type="evidence" value="ECO:0007669"/>
    <property type="project" value="TreeGrafter"/>
</dbReference>
<dbReference type="GO" id="GO:0005524">
    <property type="term" value="F:ATP binding"/>
    <property type="evidence" value="ECO:0007669"/>
    <property type="project" value="InterPro"/>
</dbReference>
<dbReference type="EMBL" id="FRAW01000007">
    <property type="protein sequence ID" value="SHK49031.1"/>
    <property type="molecule type" value="Genomic_DNA"/>
</dbReference>
<evidence type="ECO:0000259" key="5">
    <source>
        <dbReference type="PROSITE" id="PS51194"/>
    </source>
</evidence>
<dbReference type="Gene3D" id="3.40.50.300">
    <property type="entry name" value="P-loop containing nucleotide triphosphate hydrolases"/>
    <property type="match status" value="1"/>
</dbReference>
<evidence type="ECO:0000256" key="1">
    <source>
        <dbReference type="ARBA" id="ARBA00022801"/>
    </source>
</evidence>
<protein>
    <submittedName>
        <fullName evidence="6">SNF2 Helicase protein</fullName>
    </submittedName>
</protein>
<dbReference type="GO" id="GO:0016787">
    <property type="term" value="F:hydrolase activity"/>
    <property type="evidence" value="ECO:0007669"/>
    <property type="project" value="UniProtKB-KW"/>
</dbReference>
<organism evidence="6 7">
    <name type="scientific">Fibrobacter intestinalis</name>
    <dbReference type="NCBI Taxonomy" id="28122"/>
    <lineage>
        <taxon>Bacteria</taxon>
        <taxon>Pseudomonadati</taxon>
        <taxon>Fibrobacterota</taxon>
        <taxon>Fibrobacteria</taxon>
        <taxon>Fibrobacterales</taxon>
        <taxon>Fibrobacteraceae</taxon>
        <taxon>Fibrobacter</taxon>
    </lineage>
</organism>
<dbReference type="Proteomes" id="UP000184275">
    <property type="component" value="Unassembled WGS sequence"/>
</dbReference>
<dbReference type="GO" id="GO:0008270">
    <property type="term" value="F:zinc ion binding"/>
    <property type="evidence" value="ECO:0007669"/>
    <property type="project" value="UniProtKB-KW"/>
</dbReference>
<dbReference type="PANTHER" id="PTHR45629">
    <property type="entry name" value="SNF2/RAD54 FAMILY MEMBER"/>
    <property type="match status" value="1"/>
</dbReference>
<dbReference type="Pfam" id="PF12419">
    <property type="entry name" value="DUF3670"/>
    <property type="match status" value="1"/>
</dbReference>
<dbReference type="Pfam" id="PF00176">
    <property type="entry name" value="SNF2-rel_dom"/>
    <property type="match status" value="1"/>
</dbReference>
<keyword evidence="6" id="KW-0347">Helicase</keyword>
<dbReference type="Pfam" id="PF00271">
    <property type="entry name" value="Helicase_C"/>
    <property type="match status" value="1"/>
</dbReference>
<dbReference type="SMART" id="SM00487">
    <property type="entry name" value="DEXDc"/>
    <property type="match status" value="1"/>
</dbReference>
<dbReference type="InterPro" id="IPR038718">
    <property type="entry name" value="SNF2-like_sf"/>
</dbReference>
<keyword evidence="6" id="KW-0547">Nucleotide-binding</keyword>
<dbReference type="AlphaFoldDB" id="A0A1M6SWD2"/>
<dbReference type="InterPro" id="IPR050496">
    <property type="entry name" value="SNF2_RAD54_helicase_repair"/>
</dbReference>
<keyword evidence="1" id="KW-0378">Hydrolase</keyword>
<reference evidence="7" key="1">
    <citation type="submission" date="2016-11" db="EMBL/GenBank/DDBJ databases">
        <authorList>
            <person name="Varghese N."/>
            <person name="Submissions S."/>
        </authorList>
    </citation>
    <scope>NUCLEOTIDE SEQUENCE [LARGE SCALE GENOMIC DNA]</scope>
    <source>
        <strain evidence="7">UWOS</strain>
    </source>
</reference>
<dbReference type="InterPro" id="IPR022138">
    <property type="entry name" value="DUF3670"/>
</dbReference>
<keyword evidence="2" id="KW-0479">Metal-binding</keyword>
<evidence type="ECO:0000259" key="3">
    <source>
        <dbReference type="PROSITE" id="PS50966"/>
    </source>
</evidence>
<keyword evidence="6" id="KW-0067">ATP-binding</keyword>
<dbReference type="SMART" id="SM00490">
    <property type="entry name" value="HELICc"/>
    <property type="match status" value="1"/>
</dbReference>
<evidence type="ECO:0000259" key="4">
    <source>
        <dbReference type="PROSITE" id="PS51192"/>
    </source>
</evidence>
<keyword evidence="7" id="KW-1185">Reference proteome</keyword>
<feature type="domain" description="Helicase ATP-binding" evidence="4">
    <location>
        <begin position="686"/>
        <end position="844"/>
    </location>
</feature>
<dbReference type="Gene3D" id="3.40.50.10810">
    <property type="entry name" value="Tandem AAA-ATPase domain"/>
    <property type="match status" value="1"/>
</dbReference>
<dbReference type="PROSITE" id="PS51194">
    <property type="entry name" value="HELICASE_CTER"/>
    <property type="match status" value="1"/>
</dbReference>